<gene>
    <name evidence="1" type="ORF">HNP73_004527</name>
</gene>
<sequence>MDHHVFDSGRCCLVVWEHWLATADDTSLRAFFDGPLRNYFLGQYAVAQGLGWPFGERSHGPKGIAEAYADRLGCDPEVRAVKLFLKGLVKIHGRETMPVYWRCPCDGGRNIGQCCAERLERLRQDVPLAEIETMLERLTVAARPPVVAATRRKGR</sequence>
<reference evidence="1 2" key="1">
    <citation type="submission" date="2020-08" db="EMBL/GenBank/DDBJ databases">
        <title>Genomic Encyclopedia of Type Strains, Phase IV (KMG-IV): sequencing the most valuable type-strain genomes for metagenomic binning, comparative biology and taxonomic classification.</title>
        <authorList>
            <person name="Goeker M."/>
        </authorList>
    </citation>
    <scope>NUCLEOTIDE SEQUENCE [LARGE SCALE GENOMIC DNA]</scope>
    <source>
        <strain evidence="1 2">DSM 101730</strain>
    </source>
</reference>
<comment type="caution">
    <text evidence="1">The sequence shown here is derived from an EMBL/GenBank/DDBJ whole genome shotgun (WGS) entry which is preliminary data.</text>
</comment>
<dbReference type="EMBL" id="JACHFM010000010">
    <property type="protein sequence ID" value="MBB5224556.1"/>
    <property type="molecule type" value="Genomic_DNA"/>
</dbReference>
<dbReference type="Proteomes" id="UP000549457">
    <property type="component" value="Unassembled WGS sequence"/>
</dbReference>
<evidence type="ECO:0008006" key="3">
    <source>
        <dbReference type="Google" id="ProtNLM"/>
    </source>
</evidence>
<accession>A0A840SXM4</accession>
<name>A0A840SXM4_9RHOB</name>
<dbReference type="RefSeq" id="WP_184155452.1">
    <property type="nucleotide sequence ID" value="NZ_JACHFM010000010.1"/>
</dbReference>
<evidence type="ECO:0000313" key="2">
    <source>
        <dbReference type="Proteomes" id="UP000549457"/>
    </source>
</evidence>
<protein>
    <recommendedName>
        <fullName evidence="3">SEC-C domain-containing protein</fullName>
    </recommendedName>
</protein>
<proteinExistence type="predicted"/>
<organism evidence="1 2">
    <name type="scientific">Amaricoccus macauensis</name>
    <dbReference type="NCBI Taxonomy" id="57001"/>
    <lineage>
        <taxon>Bacteria</taxon>
        <taxon>Pseudomonadati</taxon>
        <taxon>Pseudomonadota</taxon>
        <taxon>Alphaproteobacteria</taxon>
        <taxon>Rhodobacterales</taxon>
        <taxon>Paracoccaceae</taxon>
        <taxon>Amaricoccus</taxon>
    </lineage>
</organism>
<keyword evidence="2" id="KW-1185">Reference proteome</keyword>
<evidence type="ECO:0000313" key="1">
    <source>
        <dbReference type="EMBL" id="MBB5224556.1"/>
    </source>
</evidence>
<dbReference type="AlphaFoldDB" id="A0A840SXM4"/>